<dbReference type="GO" id="GO:0016485">
    <property type="term" value="P:protein processing"/>
    <property type="evidence" value="ECO:0007669"/>
    <property type="project" value="TreeGrafter"/>
</dbReference>
<dbReference type="OrthoDB" id="431034at2759"/>
<dbReference type="GO" id="GO:0009953">
    <property type="term" value="P:dorsal/ventral pattern formation"/>
    <property type="evidence" value="ECO:0007669"/>
    <property type="project" value="TreeGrafter"/>
</dbReference>
<name>A0A9N9WHK8_9NEOP</name>
<organism evidence="5 6">
    <name type="scientific">Diatraea saccharalis</name>
    <name type="common">sugarcane borer</name>
    <dbReference type="NCBI Taxonomy" id="40085"/>
    <lineage>
        <taxon>Eukaryota</taxon>
        <taxon>Metazoa</taxon>
        <taxon>Ecdysozoa</taxon>
        <taxon>Arthropoda</taxon>
        <taxon>Hexapoda</taxon>
        <taxon>Insecta</taxon>
        <taxon>Pterygota</taxon>
        <taxon>Neoptera</taxon>
        <taxon>Endopterygota</taxon>
        <taxon>Lepidoptera</taxon>
        <taxon>Glossata</taxon>
        <taxon>Ditrysia</taxon>
        <taxon>Pyraloidea</taxon>
        <taxon>Crambidae</taxon>
        <taxon>Crambinae</taxon>
        <taxon>Diatraea</taxon>
    </lineage>
</organism>
<protein>
    <recommendedName>
        <fullName evidence="4">Peptidase M12A domain-containing protein</fullName>
    </recommendedName>
</protein>
<dbReference type="AlphaFoldDB" id="A0A9N9WHK8"/>
<dbReference type="PANTHER" id="PTHR10127:SF861">
    <property type="entry name" value="DORSAL-VENTRAL PATTERNING PROTEIN TOLLOID-RELATED"/>
    <property type="match status" value="1"/>
</dbReference>
<dbReference type="Gene3D" id="3.40.390.10">
    <property type="entry name" value="Collagenase (Catalytic Domain)"/>
    <property type="match status" value="1"/>
</dbReference>
<evidence type="ECO:0000313" key="6">
    <source>
        <dbReference type="Proteomes" id="UP001153714"/>
    </source>
</evidence>
<feature type="compositionally biased region" description="Basic and acidic residues" evidence="3">
    <location>
        <begin position="334"/>
        <end position="362"/>
    </location>
</feature>
<dbReference type="EMBL" id="OU893338">
    <property type="protein sequence ID" value="CAG9795397.1"/>
    <property type="molecule type" value="Genomic_DNA"/>
</dbReference>
<evidence type="ECO:0000256" key="1">
    <source>
        <dbReference type="ARBA" id="ARBA00001947"/>
    </source>
</evidence>
<sequence>MVMNQLESTLKANQPFVFAGQRCNFQGDIAIPDSDFYRSATKPPQTNKINKSLQEEVERLKKEVLLEGLQVEEEGLTDILRKRTKQAVPLEKPKKYNDATLYTKVLPAGLDKSISLKNGKLAPGEVLENITSISNESKVDHPNQTAIDNLTEYDSLEQDGVLVVNMSTDNILNLDELYLNIQIPNVTNKMEDITNKIQSNSREITGDSKNIKIKDIPDNITVAPAPTNGVLPTNEQEDDSVNMNKYIINKTVQEVSVNLEANDLLKPTESLQSLVGSNGNNKRKRRRRRHGNGRRLRNIHSSERTGLNALKQSDDISETHSERKKFFRHRKKYSSKENKDGSRQYEIPVHEFEERFDVKPPPKDNPNGTERPEQFKDWFFRDSSDDLEAMESQSYNIMEGQNYNNTQANRHRSIRAATNRKERIWENGVIPYEIDGNFSGAHKSLFKQAMRHWENFTCVKFVEKDADLHRDYIVFTERPCG</sequence>
<evidence type="ECO:0000256" key="3">
    <source>
        <dbReference type="SAM" id="MobiDB-lite"/>
    </source>
</evidence>
<dbReference type="PANTHER" id="PTHR10127">
    <property type="entry name" value="DISCOIDIN, CUB, EGF, LAMININ , AND ZINC METALLOPROTEASE DOMAIN CONTAINING"/>
    <property type="match status" value="1"/>
</dbReference>
<accession>A0A9N9WHK8</accession>
<dbReference type="SUPFAM" id="SSF55486">
    <property type="entry name" value="Metalloproteases ('zincins'), catalytic domain"/>
    <property type="match status" value="1"/>
</dbReference>
<gene>
    <name evidence="5" type="ORF">DIATSA_LOCUS12666</name>
</gene>
<reference evidence="5" key="1">
    <citation type="submission" date="2021-12" db="EMBL/GenBank/DDBJ databases">
        <authorList>
            <person name="King R."/>
        </authorList>
    </citation>
    <scope>NUCLEOTIDE SEQUENCE</scope>
</reference>
<dbReference type="Pfam" id="PF01400">
    <property type="entry name" value="Astacin"/>
    <property type="match status" value="1"/>
</dbReference>
<dbReference type="GO" id="GO:0004222">
    <property type="term" value="F:metalloendopeptidase activity"/>
    <property type="evidence" value="ECO:0007669"/>
    <property type="project" value="InterPro"/>
</dbReference>
<feature type="compositionally biased region" description="Basic residues" evidence="3">
    <location>
        <begin position="281"/>
        <end position="298"/>
    </location>
</feature>
<dbReference type="PROSITE" id="PS51864">
    <property type="entry name" value="ASTACIN"/>
    <property type="match status" value="1"/>
</dbReference>
<dbReference type="InterPro" id="IPR001506">
    <property type="entry name" value="Peptidase_M12A"/>
</dbReference>
<evidence type="ECO:0000313" key="5">
    <source>
        <dbReference type="EMBL" id="CAG9795397.1"/>
    </source>
</evidence>
<comment type="cofactor">
    <cofactor evidence="1">
        <name>Zn(2+)</name>
        <dbReference type="ChEBI" id="CHEBI:29105"/>
    </cofactor>
</comment>
<dbReference type="Proteomes" id="UP001153714">
    <property type="component" value="Chromosome 7"/>
</dbReference>
<keyword evidence="6" id="KW-1185">Reference proteome</keyword>
<feature type="region of interest" description="Disordered" evidence="3">
    <location>
        <begin position="270"/>
        <end position="375"/>
    </location>
</feature>
<comment type="caution">
    <text evidence="2">Lacks conserved residue(s) required for the propagation of feature annotation.</text>
</comment>
<feature type="compositionally biased region" description="Basic and acidic residues" evidence="3">
    <location>
        <begin position="312"/>
        <end position="321"/>
    </location>
</feature>
<reference evidence="5" key="2">
    <citation type="submission" date="2022-10" db="EMBL/GenBank/DDBJ databases">
        <authorList>
            <consortium name="ENA_rothamsted_submissions"/>
            <consortium name="culmorum"/>
            <person name="King R."/>
        </authorList>
    </citation>
    <scope>NUCLEOTIDE SEQUENCE</scope>
</reference>
<feature type="domain" description="Peptidase M12A" evidence="4">
    <location>
        <begin position="416"/>
        <end position="481"/>
    </location>
</feature>
<dbReference type="GO" id="GO:0005615">
    <property type="term" value="C:extracellular space"/>
    <property type="evidence" value="ECO:0007669"/>
    <property type="project" value="TreeGrafter"/>
</dbReference>
<evidence type="ECO:0000256" key="2">
    <source>
        <dbReference type="PROSITE-ProRule" id="PRU01211"/>
    </source>
</evidence>
<dbReference type="InterPro" id="IPR024079">
    <property type="entry name" value="MetalloPept_cat_dom_sf"/>
</dbReference>
<feature type="compositionally biased region" description="Basic residues" evidence="3">
    <location>
        <begin position="322"/>
        <end position="333"/>
    </location>
</feature>
<proteinExistence type="predicted"/>
<evidence type="ECO:0000259" key="4">
    <source>
        <dbReference type="PROSITE" id="PS51864"/>
    </source>
</evidence>